<feature type="compositionally biased region" description="Basic and acidic residues" evidence="1">
    <location>
        <begin position="1"/>
        <end position="32"/>
    </location>
</feature>
<feature type="compositionally biased region" description="Basic residues" evidence="1">
    <location>
        <begin position="33"/>
        <end position="47"/>
    </location>
</feature>
<reference evidence="2" key="1">
    <citation type="journal article" date="2022" name="bioRxiv">
        <title>Sequencing and chromosome-scale assembly of the giantPleurodeles waltlgenome.</title>
        <authorList>
            <person name="Brown T."/>
            <person name="Elewa A."/>
            <person name="Iarovenko S."/>
            <person name="Subramanian E."/>
            <person name="Araus A.J."/>
            <person name="Petzold A."/>
            <person name="Susuki M."/>
            <person name="Suzuki K.-i.T."/>
            <person name="Hayashi T."/>
            <person name="Toyoda A."/>
            <person name="Oliveira C."/>
            <person name="Osipova E."/>
            <person name="Leigh N.D."/>
            <person name="Simon A."/>
            <person name="Yun M.H."/>
        </authorList>
    </citation>
    <scope>NUCLEOTIDE SEQUENCE</scope>
    <source>
        <strain evidence="2">20211129_DDA</strain>
        <tissue evidence="2">Liver</tissue>
    </source>
</reference>
<accession>A0AAV7LUJ1</accession>
<feature type="compositionally biased region" description="Basic and acidic residues" evidence="1">
    <location>
        <begin position="102"/>
        <end position="123"/>
    </location>
</feature>
<dbReference type="EMBL" id="JANPWB010000015">
    <property type="protein sequence ID" value="KAJ1092488.1"/>
    <property type="molecule type" value="Genomic_DNA"/>
</dbReference>
<evidence type="ECO:0000313" key="3">
    <source>
        <dbReference type="Proteomes" id="UP001066276"/>
    </source>
</evidence>
<feature type="compositionally biased region" description="Basic and acidic residues" evidence="1">
    <location>
        <begin position="133"/>
        <end position="155"/>
    </location>
</feature>
<keyword evidence="3" id="KW-1185">Reference proteome</keyword>
<name>A0AAV7LUJ1_PLEWA</name>
<feature type="compositionally biased region" description="Polar residues" evidence="1">
    <location>
        <begin position="92"/>
        <end position="101"/>
    </location>
</feature>
<evidence type="ECO:0000313" key="2">
    <source>
        <dbReference type="EMBL" id="KAJ1092488.1"/>
    </source>
</evidence>
<proteinExistence type="predicted"/>
<evidence type="ECO:0000256" key="1">
    <source>
        <dbReference type="SAM" id="MobiDB-lite"/>
    </source>
</evidence>
<comment type="caution">
    <text evidence="2">The sequence shown here is derived from an EMBL/GenBank/DDBJ whole genome shotgun (WGS) entry which is preliminary data.</text>
</comment>
<dbReference type="Proteomes" id="UP001066276">
    <property type="component" value="Chromosome 11"/>
</dbReference>
<feature type="compositionally biased region" description="Basic and acidic residues" evidence="1">
    <location>
        <begin position="50"/>
        <end position="61"/>
    </location>
</feature>
<gene>
    <name evidence="2" type="ORF">NDU88_005598</name>
</gene>
<sequence>MRAERIDWDPHTRRDAVPPGDRRVDVSRDIHHPRPLHRPPAHRHPGGRARGNEARNTKVGKDTGGTSESVIQGDMCKRKEKWKLWGRKEGTEATSTDITSETGKREEGDARKEDSKGKSEKGVMRHGGWTKLAGREDKEQKKREVGIEEEGPRPA</sequence>
<dbReference type="AlphaFoldDB" id="A0AAV7LUJ1"/>
<feature type="region of interest" description="Disordered" evidence="1">
    <location>
        <begin position="1"/>
        <end position="74"/>
    </location>
</feature>
<organism evidence="2 3">
    <name type="scientific">Pleurodeles waltl</name>
    <name type="common">Iberian ribbed newt</name>
    <dbReference type="NCBI Taxonomy" id="8319"/>
    <lineage>
        <taxon>Eukaryota</taxon>
        <taxon>Metazoa</taxon>
        <taxon>Chordata</taxon>
        <taxon>Craniata</taxon>
        <taxon>Vertebrata</taxon>
        <taxon>Euteleostomi</taxon>
        <taxon>Amphibia</taxon>
        <taxon>Batrachia</taxon>
        <taxon>Caudata</taxon>
        <taxon>Salamandroidea</taxon>
        <taxon>Salamandridae</taxon>
        <taxon>Pleurodelinae</taxon>
        <taxon>Pleurodeles</taxon>
    </lineage>
</organism>
<feature type="region of interest" description="Disordered" evidence="1">
    <location>
        <begin position="86"/>
        <end position="155"/>
    </location>
</feature>
<protein>
    <submittedName>
        <fullName evidence="2">Uncharacterized protein</fullName>
    </submittedName>
</protein>